<organism evidence="2 3">
    <name type="scientific">Trifolium pratense</name>
    <name type="common">Red clover</name>
    <dbReference type="NCBI Taxonomy" id="57577"/>
    <lineage>
        <taxon>Eukaryota</taxon>
        <taxon>Viridiplantae</taxon>
        <taxon>Streptophyta</taxon>
        <taxon>Embryophyta</taxon>
        <taxon>Tracheophyta</taxon>
        <taxon>Spermatophyta</taxon>
        <taxon>Magnoliopsida</taxon>
        <taxon>eudicotyledons</taxon>
        <taxon>Gunneridae</taxon>
        <taxon>Pentapetalae</taxon>
        <taxon>rosids</taxon>
        <taxon>fabids</taxon>
        <taxon>Fabales</taxon>
        <taxon>Fabaceae</taxon>
        <taxon>Papilionoideae</taxon>
        <taxon>50 kb inversion clade</taxon>
        <taxon>NPAAA clade</taxon>
        <taxon>Hologalegina</taxon>
        <taxon>IRL clade</taxon>
        <taxon>Trifolieae</taxon>
        <taxon>Trifolium</taxon>
    </lineage>
</organism>
<gene>
    <name evidence="2" type="ORF">L195_g052349</name>
</gene>
<feature type="region of interest" description="Disordered" evidence="1">
    <location>
        <begin position="1"/>
        <end position="70"/>
    </location>
</feature>
<comment type="caution">
    <text evidence="2">The sequence shown here is derived from an EMBL/GenBank/DDBJ whole genome shotgun (WGS) entry which is preliminary data.</text>
</comment>
<dbReference type="Proteomes" id="UP000236291">
    <property type="component" value="Unassembled WGS sequence"/>
</dbReference>
<proteinExistence type="predicted"/>
<evidence type="ECO:0000313" key="2">
    <source>
        <dbReference type="EMBL" id="PNX61236.1"/>
    </source>
</evidence>
<protein>
    <submittedName>
        <fullName evidence="2">Uncharacterized protein</fullName>
    </submittedName>
</protein>
<evidence type="ECO:0000256" key="1">
    <source>
        <dbReference type="SAM" id="MobiDB-lite"/>
    </source>
</evidence>
<reference evidence="2 3" key="1">
    <citation type="journal article" date="2014" name="Am. J. Bot.">
        <title>Genome assembly and annotation for red clover (Trifolium pratense; Fabaceae).</title>
        <authorList>
            <person name="Istvanek J."/>
            <person name="Jaros M."/>
            <person name="Krenek A."/>
            <person name="Repkova J."/>
        </authorList>
    </citation>
    <scope>NUCLEOTIDE SEQUENCE [LARGE SCALE GENOMIC DNA]</scope>
    <source>
        <strain evidence="3">cv. Tatra</strain>
        <tissue evidence="2">Young leaves</tissue>
    </source>
</reference>
<evidence type="ECO:0000313" key="3">
    <source>
        <dbReference type="Proteomes" id="UP000236291"/>
    </source>
</evidence>
<accession>A0A2K3K4P4</accession>
<name>A0A2K3K4P4_TRIPR</name>
<reference evidence="2 3" key="2">
    <citation type="journal article" date="2017" name="Front. Plant Sci.">
        <title>Gene Classification and Mining of Molecular Markers Useful in Red Clover (Trifolium pratense) Breeding.</title>
        <authorList>
            <person name="Istvanek J."/>
            <person name="Dluhosova J."/>
            <person name="Dluhos P."/>
            <person name="Patkova L."/>
            <person name="Nedelnik J."/>
            <person name="Repkova J."/>
        </authorList>
    </citation>
    <scope>NUCLEOTIDE SEQUENCE [LARGE SCALE GENOMIC DNA]</scope>
    <source>
        <strain evidence="3">cv. Tatra</strain>
        <tissue evidence="2">Young leaves</tissue>
    </source>
</reference>
<dbReference type="EMBL" id="ASHM01084745">
    <property type="protein sequence ID" value="PNX61236.1"/>
    <property type="molecule type" value="Genomic_DNA"/>
</dbReference>
<feature type="compositionally biased region" description="Acidic residues" evidence="1">
    <location>
        <begin position="45"/>
        <end position="66"/>
    </location>
</feature>
<dbReference type="AlphaFoldDB" id="A0A2K3K4P4"/>
<sequence length="85" mass="10022">MNEQSTNDEPAAVVGSVRSKKRLKIQNCTDDDDDDDETRERSPQDDDDDDDEEEEEEEYDDDDDDVQCEKRSELIRVERKIIRLN</sequence>